<dbReference type="STRING" id="637679.GCA_001550055_01143"/>
<dbReference type="Pfam" id="PF14108">
    <property type="entry name" value="ABA4-like"/>
    <property type="match status" value="1"/>
</dbReference>
<sequence length="149" mass="16207">MDYELIYKIINIGVLPAWLLLALAPHARVTTALVHSGIYPLAYGMLYTVLLVWAMVFGAGAEGGNMSTAAGVSVIFSHPHGVLLGWTHYLVFDLFIGVWIVRDGARQGMAHWKLVPILFLSLMFGPVGLMLYFLLRKISSSAGLSSSEG</sequence>
<keyword evidence="1" id="KW-0472">Membrane</keyword>
<dbReference type="PANTHER" id="PTHR34543:SF1">
    <property type="entry name" value="PROTEIN ABA DEFICIENT 4, CHLOROPLASTIC"/>
    <property type="match status" value="1"/>
</dbReference>
<dbReference type="RefSeq" id="WP_068302109.1">
    <property type="nucleotide sequence ID" value="NZ_FNAK01000003.1"/>
</dbReference>
<evidence type="ECO:0000313" key="2">
    <source>
        <dbReference type="EMBL" id="SDD84656.1"/>
    </source>
</evidence>
<proteinExistence type="predicted"/>
<keyword evidence="3" id="KW-1185">Reference proteome</keyword>
<reference evidence="2 3" key="1">
    <citation type="submission" date="2016-10" db="EMBL/GenBank/DDBJ databases">
        <authorList>
            <person name="de Groot N.N."/>
        </authorList>
    </citation>
    <scope>NUCLEOTIDE SEQUENCE [LARGE SCALE GENOMIC DNA]</scope>
    <source>
        <strain evidence="2 3">CGMCC 1.9109</strain>
    </source>
</reference>
<keyword evidence="1" id="KW-1133">Transmembrane helix</keyword>
<accession>A0A1G6Y510</accession>
<organism evidence="2 3">
    <name type="scientific">Kordiimonas lacus</name>
    <dbReference type="NCBI Taxonomy" id="637679"/>
    <lineage>
        <taxon>Bacteria</taxon>
        <taxon>Pseudomonadati</taxon>
        <taxon>Pseudomonadota</taxon>
        <taxon>Alphaproteobacteria</taxon>
        <taxon>Kordiimonadales</taxon>
        <taxon>Kordiimonadaceae</taxon>
        <taxon>Kordiimonas</taxon>
    </lineage>
</organism>
<name>A0A1G6Y510_9PROT</name>
<dbReference type="EMBL" id="FNAK01000003">
    <property type="protein sequence ID" value="SDD84656.1"/>
    <property type="molecule type" value="Genomic_DNA"/>
</dbReference>
<feature type="transmembrane region" description="Helical" evidence="1">
    <location>
        <begin position="37"/>
        <end position="61"/>
    </location>
</feature>
<feature type="transmembrane region" description="Helical" evidence="1">
    <location>
        <begin position="6"/>
        <end position="25"/>
    </location>
</feature>
<dbReference type="AlphaFoldDB" id="A0A1G6Y510"/>
<dbReference type="InterPro" id="IPR025461">
    <property type="entry name" value="ABA4-like"/>
</dbReference>
<feature type="transmembrane region" description="Helical" evidence="1">
    <location>
        <begin position="81"/>
        <end position="102"/>
    </location>
</feature>
<evidence type="ECO:0000313" key="3">
    <source>
        <dbReference type="Proteomes" id="UP000183685"/>
    </source>
</evidence>
<dbReference type="OrthoDB" id="345237at2"/>
<protein>
    <recommendedName>
        <fullName evidence="4">DUF4281 domain-containing protein</fullName>
    </recommendedName>
</protein>
<evidence type="ECO:0000256" key="1">
    <source>
        <dbReference type="SAM" id="Phobius"/>
    </source>
</evidence>
<dbReference type="PANTHER" id="PTHR34543">
    <property type="entry name" value="PROTEIN ABA DEFICIENT 4, CHLOROPLASTIC"/>
    <property type="match status" value="1"/>
</dbReference>
<keyword evidence="1" id="KW-0812">Transmembrane</keyword>
<evidence type="ECO:0008006" key="4">
    <source>
        <dbReference type="Google" id="ProtNLM"/>
    </source>
</evidence>
<gene>
    <name evidence="2" type="ORF">SAMN04488071_1462</name>
</gene>
<feature type="transmembrane region" description="Helical" evidence="1">
    <location>
        <begin position="114"/>
        <end position="135"/>
    </location>
</feature>
<dbReference type="Proteomes" id="UP000183685">
    <property type="component" value="Unassembled WGS sequence"/>
</dbReference>